<reference evidence="1 2" key="1">
    <citation type="journal article" date="2010" name="Stand. Genomic Sci.">
        <title>Complete genome sequence of Arcanobacterium haemolyticum type strain (11018).</title>
        <authorList>
            <person name="Yasawong M."/>
            <person name="Teshima H."/>
            <person name="Lapidus A."/>
            <person name="Nolan M."/>
            <person name="Lucas S."/>
            <person name="Glavina Del Rio T."/>
            <person name="Tice H."/>
            <person name="Cheng J."/>
            <person name="Bruce D."/>
            <person name="Detter C."/>
            <person name="Tapia R."/>
            <person name="Han C."/>
            <person name="Goodwin L."/>
            <person name="Pitluck S."/>
            <person name="Liolios K."/>
            <person name="Ivanova N."/>
            <person name="Mavromatis K."/>
            <person name="Mikhailova N."/>
            <person name="Pati A."/>
            <person name="Chen A."/>
            <person name="Palaniappan K."/>
            <person name="Land M."/>
            <person name="Hauser L."/>
            <person name="Chang Y."/>
            <person name="Jeffries C."/>
            <person name="Rohde M."/>
            <person name="Sikorski J."/>
            <person name="Pukall R."/>
            <person name="Goker M."/>
            <person name="Woyke T."/>
            <person name="Bristow J."/>
            <person name="Eisen J."/>
            <person name="Markowitz V."/>
            <person name="Hugenholtz P."/>
            <person name="Kyrpides N."/>
            <person name="Klenk H."/>
        </authorList>
    </citation>
    <scope>NUCLEOTIDE SEQUENCE [LARGE SCALE GENOMIC DNA]</scope>
    <source>
        <strain evidence="2">ATCC 9345 / DSM 20595 / CCUG 17215 / LMG 16163 / NBRC 15585 / NCTC 8452 / 11018</strain>
    </source>
</reference>
<protein>
    <submittedName>
        <fullName evidence="1">Uncharacterized protein</fullName>
    </submittedName>
</protein>
<keyword evidence="2" id="KW-1185">Reference proteome</keyword>
<evidence type="ECO:0000313" key="1">
    <source>
        <dbReference type="EMBL" id="ADH92691.1"/>
    </source>
</evidence>
<dbReference type="OrthoDB" id="3267923at2"/>
<dbReference type="HOGENOM" id="CLU_109232_0_0_11"/>
<accession>D7BP42</accession>
<name>D7BP42_ARCHD</name>
<sequence>MNSARRYIILTTFEHPHIVAAVLSLRGITASVVPTEYGAVVVRDIPVKEFDDWDISELLGETSGNDDSIEPSDQPELVAALLSELSPYGVVLMVAELGDDVGAEAGTSGIVSGVRYMNGERGEEIPGGLLLNAVDPLVEYLILGEKKPADIEGSVEHLSHKEIAEILGAMNPAGDENDA</sequence>
<dbReference type="RefSeq" id="WP_013170187.1">
    <property type="nucleotide sequence ID" value="NC_014218.1"/>
</dbReference>
<dbReference type="STRING" id="644284.Arch_0969"/>
<dbReference type="eggNOG" id="ENOG50337UP">
    <property type="taxonomic scope" value="Bacteria"/>
</dbReference>
<dbReference type="KEGG" id="ahe:Arch_0969"/>
<dbReference type="AlphaFoldDB" id="D7BP42"/>
<organism evidence="1 2">
    <name type="scientific">Arcanobacterium haemolyticum (strain ATCC 9345 / DSM 20595 / CCM 5947 / CCUG 17215 / LMG 16163 / NBRC 15585 / NCTC 8452 / 11018)</name>
    <dbReference type="NCBI Taxonomy" id="644284"/>
    <lineage>
        <taxon>Bacteria</taxon>
        <taxon>Bacillati</taxon>
        <taxon>Actinomycetota</taxon>
        <taxon>Actinomycetes</taxon>
        <taxon>Actinomycetales</taxon>
        <taxon>Actinomycetaceae</taxon>
        <taxon>Arcanobacterium</taxon>
    </lineage>
</organism>
<evidence type="ECO:0000313" key="2">
    <source>
        <dbReference type="Proteomes" id="UP000000376"/>
    </source>
</evidence>
<proteinExistence type="predicted"/>
<dbReference type="Proteomes" id="UP000000376">
    <property type="component" value="Chromosome"/>
</dbReference>
<dbReference type="EMBL" id="CP002045">
    <property type="protein sequence ID" value="ADH92691.1"/>
    <property type="molecule type" value="Genomic_DNA"/>
</dbReference>
<gene>
    <name evidence="1" type="ordered locus">Arch_0969</name>
</gene>